<keyword evidence="2" id="KW-0472">Membrane</keyword>
<proteinExistence type="predicted"/>
<name>A0AA37F936_9ARCH</name>
<dbReference type="RefSeq" id="WP_229657466.1">
    <property type="nucleotide sequence ID" value="NZ_BMNY01000001.1"/>
</dbReference>
<accession>A0AA37F936</accession>
<organism evidence="3 4">
    <name type="scientific">Thermogymnomonas acidicola</name>
    <dbReference type="NCBI Taxonomy" id="399579"/>
    <lineage>
        <taxon>Archaea</taxon>
        <taxon>Methanobacteriati</taxon>
        <taxon>Thermoplasmatota</taxon>
        <taxon>Thermoplasmata</taxon>
        <taxon>Thermoplasmatales</taxon>
        <taxon>Thermogymnomonas</taxon>
    </lineage>
</organism>
<feature type="region of interest" description="Disordered" evidence="1">
    <location>
        <begin position="1"/>
        <end position="24"/>
    </location>
</feature>
<sequence>MTTYTVKGNQVLRGPDPVGSYERENDGIRTRSVKVTAGSTTIEMQRRSSGRFEILRSGVPVGYEERGLRIVYEGQVYEPESRRALVHFVNGSENRLVIMSMGMEAVVVERSQDSISATSDLNPDVALVCLGMLAPYSRPAVAQAVTTYSPYSRRRAYYRLSPGLRAASILVSIFGLMLLGGLLNLYLPIPYYVSVIGGFLLAFVVPAIIGVLGRKRAMRRAEEVAMEGDGGGNKAR</sequence>
<gene>
    <name evidence="3" type="ORF">GCM10007108_06150</name>
</gene>
<keyword evidence="2" id="KW-1133">Transmembrane helix</keyword>
<keyword evidence="2" id="KW-0812">Transmembrane</keyword>
<dbReference type="EMBL" id="BMNY01000001">
    <property type="protein sequence ID" value="GGM70889.1"/>
    <property type="molecule type" value="Genomic_DNA"/>
</dbReference>
<comment type="caution">
    <text evidence="3">The sequence shown here is derived from an EMBL/GenBank/DDBJ whole genome shotgun (WGS) entry which is preliminary data.</text>
</comment>
<reference evidence="3" key="1">
    <citation type="journal article" date="2014" name="Int. J. Syst. Evol. Microbiol.">
        <title>Complete genome sequence of Corynebacterium casei LMG S-19264T (=DSM 44701T), isolated from a smear-ripened cheese.</title>
        <authorList>
            <consortium name="US DOE Joint Genome Institute (JGI-PGF)"/>
            <person name="Walter F."/>
            <person name="Albersmeier A."/>
            <person name="Kalinowski J."/>
            <person name="Ruckert C."/>
        </authorList>
    </citation>
    <scope>NUCLEOTIDE SEQUENCE</scope>
    <source>
        <strain evidence="3">JCM 13583</strain>
    </source>
</reference>
<evidence type="ECO:0000313" key="4">
    <source>
        <dbReference type="Proteomes" id="UP000632195"/>
    </source>
</evidence>
<evidence type="ECO:0000256" key="1">
    <source>
        <dbReference type="SAM" id="MobiDB-lite"/>
    </source>
</evidence>
<evidence type="ECO:0000313" key="3">
    <source>
        <dbReference type="EMBL" id="GGM70889.1"/>
    </source>
</evidence>
<protein>
    <submittedName>
        <fullName evidence="3">Uncharacterized protein</fullName>
    </submittedName>
</protein>
<keyword evidence="4" id="KW-1185">Reference proteome</keyword>
<reference evidence="3" key="2">
    <citation type="submission" date="2022-09" db="EMBL/GenBank/DDBJ databases">
        <authorList>
            <person name="Sun Q."/>
            <person name="Ohkuma M."/>
        </authorList>
    </citation>
    <scope>NUCLEOTIDE SEQUENCE</scope>
    <source>
        <strain evidence="3">JCM 13583</strain>
    </source>
</reference>
<feature type="transmembrane region" description="Helical" evidence="2">
    <location>
        <begin position="189"/>
        <end position="212"/>
    </location>
</feature>
<dbReference type="Proteomes" id="UP000632195">
    <property type="component" value="Unassembled WGS sequence"/>
</dbReference>
<dbReference type="AlphaFoldDB" id="A0AA37F936"/>
<feature type="transmembrane region" description="Helical" evidence="2">
    <location>
        <begin position="163"/>
        <end position="183"/>
    </location>
</feature>
<evidence type="ECO:0000256" key="2">
    <source>
        <dbReference type="SAM" id="Phobius"/>
    </source>
</evidence>